<name>A0A0B6YX40_9EUPU</name>
<accession>A0A0B6YX40</accession>
<proteinExistence type="predicted"/>
<organism evidence="1">
    <name type="scientific">Arion vulgaris</name>
    <dbReference type="NCBI Taxonomy" id="1028688"/>
    <lineage>
        <taxon>Eukaryota</taxon>
        <taxon>Metazoa</taxon>
        <taxon>Spiralia</taxon>
        <taxon>Lophotrochozoa</taxon>
        <taxon>Mollusca</taxon>
        <taxon>Gastropoda</taxon>
        <taxon>Heterobranchia</taxon>
        <taxon>Euthyneura</taxon>
        <taxon>Panpulmonata</taxon>
        <taxon>Eupulmonata</taxon>
        <taxon>Stylommatophora</taxon>
        <taxon>Helicina</taxon>
        <taxon>Arionoidea</taxon>
        <taxon>Arionidae</taxon>
        <taxon>Arion</taxon>
    </lineage>
</organism>
<dbReference type="AlphaFoldDB" id="A0A0B6YX40"/>
<protein>
    <submittedName>
        <fullName evidence="1">Uncharacterized protein</fullName>
    </submittedName>
</protein>
<dbReference type="EMBL" id="HACG01013918">
    <property type="protein sequence ID" value="CEK60783.1"/>
    <property type="molecule type" value="Transcribed_RNA"/>
</dbReference>
<gene>
    <name evidence="1" type="primary">ORF40364</name>
</gene>
<evidence type="ECO:0000313" key="1">
    <source>
        <dbReference type="EMBL" id="CEK60783.1"/>
    </source>
</evidence>
<sequence length="168" mass="18410">MSDNNAEAGDHAQDLNYGPNTVYNIVKGRLGTMVDQAILQSHLQVSDSSTVMGRFKNRLENFLSAPLSHVMTGPDMDQRLHTVHQEIKGAVEGAVDSTIQELNITVINSTVKESLVTTLDSEIEMSMLSEVFSNVTRSPDDDSDFFHSLPIKDEAMFVALVSMAVVIP</sequence>
<reference evidence="1" key="1">
    <citation type="submission" date="2014-12" db="EMBL/GenBank/DDBJ databases">
        <title>Insight into the proteome of Arion vulgaris.</title>
        <authorList>
            <person name="Aradska J."/>
            <person name="Bulat T."/>
            <person name="Smidak R."/>
            <person name="Sarate P."/>
            <person name="Gangsoo J."/>
            <person name="Sialana F."/>
            <person name="Bilban M."/>
            <person name="Lubec G."/>
        </authorList>
    </citation>
    <scope>NUCLEOTIDE SEQUENCE</scope>
    <source>
        <tissue evidence="1">Skin</tissue>
    </source>
</reference>
<feature type="non-terminal residue" evidence="1">
    <location>
        <position position="168"/>
    </location>
</feature>